<geneLocation type="plasmid" evidence="1 2">
    <name>pSCATT</name>
</geneLocation>
<dbReference type="AlphaFoldDB" id="F8JK81"/>
<dbReference type="OrthoDB" id="4264560at2"/>
<accession>F8JK81</accession>
<dbReference type="KEGG" id="scy:SCATT_p03650"/>
<keyword evidence="2" id="KW-1185">Reference proteome</keyword>
<gene>
    <name evidence="1" type="ordered locus">SCATT_p03650</name>
</gene>
<dbReference type="PATRIC" id="fig|1003195.11.peg.1316"/>
<evidence type="ECO:0000313" key="2">
    <source>
        <dbReference type="Proteomes" id="UP000007842"/>
    </source>
</evidence>
<dbReference type="InterPro" id="IPR046185">
    <property type="entry name" value="DUF6213"/>
</dbReference>
<organism evidence="1 2">
    <name type="scientific">Streptantibioticus cattleyicolor (strain ATCC 35852 / DSM 46488 / JCM 4925 / NBRC 14057 / NRRL 8057)</name>
    <name type="common">Streptomyces cattleya</name>
    <dbReference type="NCBI Taxonomy" id="1003195"/>
    <lineage>
        <taxon>Bacteria</taxon>
        <taxon>Bacillati</taxon>
        <taxon>Actinomycetota</taxon>
        <taxon>Actinomycetes</taxon>
        <taxon>Kitasatosporales</taxon>
        <taxon>Streptomycetaceae</taxon>
        <taxon>Streptantibioticus</taxon>
    </lineage>
</organism>
<keyword evidence="1" id="KW-0614">Plasmid</keyword>
<dbReference type="EMBL" id="CP003229">
    <property type="protein sequence ID" value="AEW98558.1"/>
    <property type="molecule type" value="Genomic_DNA"/>
</dbReference>
<accession>G8XFI8</accession>
<sequence>MGAQGQIPMAWHDGQLHMPAADVARLLRSIAALWSEWTAAGEPELDRQTADTLAGTLTDVADQLDLACIAEVTDARLGPGAQGGAGADPGTG</sequence>
<dbReference type="RefSeq" id="WP_014151807.1">
    <property type="nucleotide sequence ID" value="NC_016113.1"/>
</dbReference>
<dbReference type="Proteomes" id="UP000007842">
    <property type="component" value="Plasmid pSCATT"/>
</dbReference>
<evidence type="ECO:0000313" key="1">
    <source>
        <dbReference type="EMBL" id="AEW98558.1"/>
    </source>
</evidence>
<dbReference type="KEGG" id="sct:SCAT_p1360"/>
<name>F8JK81_STREN</name>
<proteinExistence type="predicted"/>
<reference evidence="2" key="1">
    <citation type="submission" date="2011-12" db="EMBL/GenBank/DDBJ databases">
        <title>Complete genome sequence of Streptomyces cattleya strain DSM 46488.</title>
        <authorList>
            <person name="Ou H.-Y."/>
            <person name="Li P."/>
            <person name="Zhao C."/>
            <person name="O'Hagan D."/>
            <person name="Deng Z."/>
        </authorList>
    </citation>
    <scope>NUCLEOTIDE SEQUENCE [LARGE SCALE GENOMIC DNA]</scope>
    <source>
        <strain evidence="2">ATCC 35852 / DSM 46488 / JCM 4925 / NBRC 14057 / NRRL 8057</strain>
        <plasmid evidence="2">Plasmid pSCATT</plasmid>
    </source>
</reference>
<dbReference type="Pfam" id="PF19719">
    <property type="entry name" value="DUF6213"/>
    <property type="match status" value="1"/>
</dbReference>
<protein>
    <submittedName>
        <fullName evidence="1">Uncharacterized protein</fullName>
    </submittedName>
</protein>
<dbReference type="HOGENOM" id="CLU_2411836_0_0_11"/>